<accession>A0AAP5AKF3</accession>
<dbReference type="EMBL" id="JAUTAS010000001">
    <property type="protein sequence ID" value="MDQ1110354.1"/>
    <property type="molecule type" value="Genomic_DNA"/>
</dbReference>
<evidence type="ECO:0000256" key="3">
    <source>
        <dbReference type="ARBA" id="ARBA00013109"/>
    </source>
</evidence>
<evidence type="ECO:0000256" key="4">
    <source>
        <dbReference type="ARBA" id="ARBA00023239"/>
    </source>
</evidence>
<evidence type="ECO:0000313" key="11">
    <source>
        <dbReference type="EMBL" id="MDQ1110354.1"/>
    </source>
</evidence>
<dbReference type="Gene3D" id="3.40.50.10090">
    <property type="match status" value="2"/>
</dbReference>
<comment type="pathway">
    <text evidence="1 9">Porphyrin-containing compound metabolism; protoporphyrin-IX biosynthesis; coproporphyrinogen-III from 5-aminolevulinate: step 3/4.</text>
</comment>
<protein>
    <recommendedName>
        <fullName evidence="7 9">Uroporphyrinogen-III synthase</fullName>
        <ecNumber evidence="3 9">4.2.1.75</ecNumber>
    </recommendedName>
</protein>
<dbReference type="EC" id="4.2.1.75" evidence="3 9"/>
<dbReference type="InterPro" id="IPR039793">
    <property type="entry name" value="UROS/Hem4"/>
</dbReference>
<dbReference type="PANTHER" id="PTHR38042:SF1">
    <property type="entry name" value="UROPORPHYRINOGEN-III SYNTHASE, CHLOROPLASTIC"/>
    <property type="match status" value="1"/>
</dbReference>
<dbReference type="Pfam" id="PF02602">
    <property type="entry name" value="HEM4"/>
    <property type="match status" value="1"/>
</dbReference>
<dbReference type="GO" id="GO:0006782">
    <property type="term" value="P:protoporphyrinogen IX biosynthetic process"/>
    <property type="evidence" value="ECO:0007669"/>
    <property type="project" value="UniProtKB-UniRule"/>
</dbReference>
<proteinExistence type="inferred from homology"/>
<evidence type="ECO:0000256" key="1">
    <source>
        <dbReference type="ARBA" id="ARBA00004772"/>
    </source>
</evidence>
<evidence type="ECO:0000259" key="10">
    <source>
        <dbReference type="Pfam" id="PF02602"/>
    </source>
</evidence>
<sequence>MPAMNSHAHVPDWTLVSLRPRGQHAPLRRAAEALGAQVIGLSPWALVARHDAGTRAALAQALGADRVVFSSPAAVHAAARLQPLQALHAGTWLAVGAGTAAALRGHGVDNVVAPTRMDSEGLLDLPALAQLQGLRAALVTAPGGRGIIATTLQARGATLQRVDVYQRRALRLPPRQLQRLRHQAEPWVLAVSSAEALALLSQQLPADLLAHLRQAHVVAASERLAALATDAGFTRVTLAAGPLPAQLAQAAHAAVTTAATS</sequence>
<comment type="caution">
    <text evidence="11">The sequence shown here is derived from an EMBL/GenBank/DDBJ whole genome shotgun (WGS) entry which is preliminary data.</text>
</comment>
<dbReference type="InterPro" id="IPR003754">
    <property type="entry name" value="4pyrrol_synth_uPrphyn_synth"/>
</dbReference>
<organism evidence="11 12">
    <name type="scientific">Stenotrophomonas rhizophila</name>
    <dbReference type="NCBI Taxonomy" id="216778"/>
    <lineage>
        <taxon>Bacteria</taxon>
        <taxon>Pseudomonadati</taxon>
        <taxon>Pseudomonadota</taxon>
        <taxon>Gammaproteobacteria</taxon>
        <taxon>Lysobacterales</taxon>
        <taxon>Lysobacteraceae</taxon>
        <taxon>Stenotrophomonas</taxon>
    </lineage>
</organism>
<comment type="function">
    <text evidence="6 9">Catalyzes cyclization of the linear tetrapyrrole, hydroxymethylbilane, to the macrocyclic uroporphyrinogen III.</text>
</comment>
<evidence type="ECO:0000256" key="7">
    <source>
        <dbReference type="ARBA" id="ARBA00040167"/>
    </source>
</evidence>
<dbReference type="SUPFAM" id="SSF69618">
    <property type="entry name" value="HemD-like"/>
    <property type="match status" value="1"/>
</dbReference>
<evidence type="ECO:0000256" key="5">
    <source>
        <dbReference type="ARBA" id="ARBA00023244"/>
    </source>
</evidence>
<name>A0AAP5AKF3_9GAMM</name>
<comment type="similarity">
    <text evidence="2 9">Belongs to the uroporphyrinogen-III synthase family.</text>
</comment>
<evidence type="ECO:0000256" key="6">
    <source>
        <dbReference type="ARBA" id="ARBA00037589"/>
    </source>
</evidence>
<keyword evidence="5 9" id="KW-0627">Porphyrin biosynthesis</keyword>
<evidence type="ECO:0000256" key="9">
    <source>
        <dbReference type="RuleBase" id="RU366031"/>
    </source>
</evidence>
<evidence type="ECO:0000256" key="8">
    <source>
        <dbReference type="ARBA" id="ARBA00048617"/>
    </source>
</evidence>
<dbReference type="CDD" id="cd06578">
    <property type="entry name" value="HemD"/>
    <property type="match status" value="1"/>
</dbReference>
<comment type="catalytic activity">
    <reaction evidence="8 9">
        <text>hydroxymethylbilane = uroporphyrinogen III + H2O</text>
        <dbReference type="Rhea" id="RHEA:18965"/>
        <dbReference type="ChEBI" id="CHEBI:15377"/>
        <dbReference type="ChEBI" id="CHEBI:57308"/>
        <dbReference type="ChEBI" id="CHEBI:57845"/>
        <dbReference type="EC" id="4.2.1.75"/>
    </reaction>
</comment>
<dbReference type="AlphaFoldDB" id="A0AAP5AKF3"/>
<dbReference type="PANTHER" id="PTHR38042">
    <property type="entry name" value="UROPORPHYRINOGEN-III SYNTHASE, CHLOROPLASTIC"/>
    <property type="match status" value="1"/>
</dbReference>
<keyword evidence="4 9" id="KW-0456">Lyase</keyword>
<evidence type="ECO:0000313" key="12">
    <source>
        <dbReference type="Proteomes" id="UP001226084"/>
    </source>
</evidence>
<gene>
    <name evidence="11" type="ORF">QE424_003513</name>
</gene>
<feature type="domain" description="Tetrapyrrole biosynthesis uroporphyrinogen III synthase" evidence="10">
    <location>
        <begin position="27"/>
        <end position="246"/>
    </location>
</feature>
<dbReference type="GO" id="GO:0004852">
    <property type="term" value="F:uroporphyrinogen-III synthase activity"/>
    <property type="evidence" value="ECO:0007669"/>
    <property type="project" value="UniProtKB-UniRule"/>
</dbReference>
<reference evidence="11" key="1">
    <citation type="submission" date="2023-07" db="EMBL/GenBank/DDBJ databases">
        <title>Functional and genomic diversity of the sorghum phyllosphere microbiome.</title>
        <authorList>
            <person name="Shade A."/>
        </authorList>
    </citation>
    <scope>NUCLEOTIDE SEQUENCE</scope>
    <source>
        <strain evidence="11">SORGH_AS_0457</strain>
    </source>
</reference>
<dbReference type="InterPro" id="IPR036108">
    <property type="entry name" value="4pyrrol_syn_uPrphyn_synt_sf"/>
</dbReference>
<dbReference type="Proteomes" id="UP001226084">
    <property type="component" value="Unassembled WGS sequence"/>
</dbReference>
<evidence type="ECO:0000256" key="2">
    <source>
        <dbReference type="ARBA" id="ARBA00008133"/>
    </source>
</evidence>
<dbReference type="GO" id="GO:0006780">
    <property type="term" value="P:uroporphyrinogen III biosynthetic process"/>
    <property type="evidence" value="ECO:0007669"/>
    <property type="project" value="UniProtKB-UniRule"/>
</dbReference>